<comment type="similarity">
    <text evidence="1">Belongs to the CsgA/CsgB family.</text>
</comment>
<sequence length="539" mass="54843">MPYRASWTAVFLVAFGTPVLAQSNEVFLGQIGEANTVKIEQTGSLNVVGANSDDRRLNQIGSGNTITIEQVGDGNRIGPLNLVNRPGFLTGTDGVAAGLNQLGTANSLTIEQRSARQAGGGSLIGAISQTTAGAVSAQGGNTASVVQIGGAYDPSDSTLGVSTGPAFHEIYELSQDFVAQADAAGRNVLRVEQVGTSQTVWQVRQRGASNDLFLSQSVRGNAVRLARQDGTVNSMSLVLSGLSNTLGIVNQIGDGNQADVSVSGERNFVDQVRQTGFSVGAGGGNIARVTIVGNDNGGETIGGYRAMSAQGSTLAGYAAAIEQTGDDNLLVLTIGSDLAGGGSNGNMFSLVQTGDANFLTSVMSGDDNELRSFQDGEGNIIDVVQTSQARFGGRAAGTSDARLGNLASLRTDGDGNTVALSQDGTTNSAAVTVFGNDNDMGSRVAGGAVRTAGVSRTVFLPSGLLQSGSGNDLMATLTGDRNRFGLVQLGAGNQADLTIVGSDNQAAIDQMGDGYAASVTQLGMANMTAVMQTRAVIAP</sequence>
<dbReference type="EMBL" id="JAXLPB010000001">
    <property type="protein sequence ID" value="MDY8108311.1"/>
    <property type="molecule type" value="Genomic_DNA"/>
</dbReference>
<comment type="caution">
    <text evidence="4">The sequence shown here is derived from an EMBL/GenBank/DDBJ whole genome shotgun (WGS) entry which is preliminary data.</text>
</comment>
<gene>
    <name evidence="4" type="ORF">U0C82_03990</name>
</gene>
<accession>A0ABU5HZC2</accession>
<keyword evidence="2 3" id="KW-0732">Signal</keyword>
<evidence type="ECO:0000313" key="4">
    <source>
        <dbReference type="EMBL" id="MDY8108311.1"/>
    </source>
</evidence>
<feature type="chain" id="PRO_5046786707" description="Curlin associated repeat-containing protein" evidence="3">
    <location>
        <begin position="22"/>
        <end position="539"/>
    </location>
</feature>
<proteinExistence type="inferred from homology"/>
<name>A0ABU5HZC2_9HYPH</name>
<evidence type="ECO:0000256" key="1">
    <source>
        <dbReference type="ARBA" id="ARBA00009766"/>
    </source>
</evidence>
<dbReference type="Proteomes" id="UP001294412">
    <property type="component" value="Unassembled WGS sequence"/>
</dbReference>
<dbReference type="RefSeq" id="WP_322185760.1">
    <property type="nucleotide sequence ID" value="NZ_JAXLPB010000001.1"/>
</dbReference>
<feature type="signal peptide" evidence="3">
    <location>
        <begin position="1"/>
        <end position="21"/>
    </location>
</feature>
<evidence type="ECO:0000256" key="2">
    <source>
        <dbReference type="ARBA" id="ARBA00022729"/>
    </source>
</evidence>
<dbReference type="InterPro" id="IPR009742">
    <property type="entry name" value="Curlin_rpt"/>
</dbReference>
<reference evidence="4 5" key="1">
    <citation type="submission" date="2023-12" db="EMBL/GenBank/DDBJ databases">
        <title>Description of Novel Strain Fulvimarina sp. 2208YS6-2-32 isolated from Uroteuthis (Photololigo) edulis.</title>
        <authorList>
            <person name="Park J.-S."/>
        </authorList>
    </citation>
    <scope>NUCLEOTIDE SEQUENCE [LARGE SCALE GENOMIC DNA]</scope>
    <source>
        <strain evidence="4 5">2208YS6-2-32</strain>
    </source>
</reference>
<evidence type="ECO:0008006" key="6">
    <source>
        <dbReference type="Google" id="ProtNLM"/>
    </source>
</evidence>
<protein>
    <recommendedName>
        <fullName evidence="6">Curlin associated repeat-containing protein</fullName>
    </recommendedName>
</protein>
<evidence type="ECO:0000256" key="3">
    <source>
        <dbReference type="SAM" id="SignalP"/>
    </source>
</evidence>
<keyword evidence="5" id="KW-1185">Reference proteome</keyword>
<evidence type="ECO:0000313" key="5">
    <source>
        <dbReference type="Proteomes" id="UP001294412"/>
    </source>
</evidence>
<organism evidence="4 5">
    <name type="scientific">Fulvimarina uroteuthidis</name>
    <dbReference type="NCBI Taxonomy" id="3098149"/>
    <lineage>
        <taxon>Bacteria</taxon>
        <taxon>Pseudomonadati</taxon>
        <taxon>Pseudomonadota</taxon>
        <taxon>Alphaproteobacteria</taxon>
        <taxon>Hyphomicrobiales</taxon>
        <taxon>Aurantimonadaceae</taxon>
        <taxon>Fulvimarina</taxon>
    </lineage>
</organism>
<dbReference type="Pfam" id="PF07012">
    <property type="entry name" value="Curlin_rpt"/>
    <property type="match status" value="1"/>
</dbReference>